<organism evidence="3 4">
    <name type="scientific">Roseitalea porphyridii</name>
    <dbReference type="NCBI Taxonomy" id="1852022"/>
    <lineage>
        <taxon>Bacteria</taxon>
        <taxon>Pseudomonadati</taxon>
        <taxon>Pseudomonadota</taxon>
        <taxon>Alphaproteobacteria</taxon>
        <taxon>Hyphomicrobiales</taxon>
        <taxon>Ahrensiaceae</taxon>
        <taxon>Roseitalea</taxon>
    </lineage>
</organism>
<dbReference type="EMBL" id="CP036532">
    <property type="protein sequence ID" value="QBK31546.1"/>
    <property type="molecule type" value="Genomic_DNA"/>
</dbReference>
<protein>
    <submittedName>
        <fullName evidence="3">Uncharacterized protein</fullName>
    </submittedName>
</protein>
<keyword evidence="2" id="KW-0732">Signal</keyword>
<evidence type="ECO:0000256" key="1">
    <source>
        <dbReference type="SAM" id="MobiDB-lite"/>
    </source>
</evidence>
<proteinExistence type="predicted"/>
<evidence type="ECO:0000313" key="3">
    <source>
        <dbReference type="EMBL" id="QBK31546.1"/>
    </source>
</evidence>
<dbReference type="OrthoDB" id="9903559at2"/>
<feature type="region of interest" description="Disordered" evidence="1">
    <location>
        <begin position="29"/>
        <end position="117"/>
    </location>
</feature>
<feature type="compositionally biased region" description="Polar residues" evidence="1">
    <location>
        <begin position="47"/>
        <end position="65"/>
    </location>
</feature>
<reference evidence="3 4" key="1">
    <citation type="journal article" date="2017" name="Int. J. Syst. Evol. Microbiol.">
        <title>Roseitalea porphyridii gen. nov., sp. nov., isolated from a red alga, and reclassification of Hoeflea suaedae Chung et al. 2013 as Pseudohoeflea suaedae gen. nov., comb. nov.</title>
        <authorList>
            <person name="Hyeon J.W."/>
            <person name="Jeong S.E."/>
            <person name="Baek K."/>
            <person name="Jeon C.O."/>
        </authorList>
    </citation>
    <scope>NUCLEOTIDE SEQUENCE [LARGE SCALE GENOMIC DNA]</scope>
    <source>
        <strain evidence="3 4">MA7-20</strain>
    </source>
</reference>
<dbReference type="KEGG" id="rpod:E0E05_13570"/>
<keyword evidence="4" id="KW-1185">Reference proteome</keyword>
<accession>A0A4P6V4I3</accession>
<dbReference type="PROSITE" id="PS51257">
    <property type="entry name" value="PROKAR_LIPOPROTEIN"/>
    <property type="match status" value="1"/>
</dbReference>
<dbReference type="GeneID" id="90768333"/>
<name>A0A4P6V4I3_9HYPH</name>
<feature type="chain" id="PRO_5020535171" evidence="2">
    <location>
        <begin position="26"/>
        <end position="117"/>
    </location>
</feature>
<evidence type="ECO:0000313" key="4">
    <source>
        <dbReference type="Proteomes" id="UP000293719"/>
    </source>
</evidence>
<gene>
    <name evidence="3" type="ORF">E0E05_13570</name>
</gene>
<dbReference type="RefSeq" id="WP_131617206.1">
    <property type="nucleotide sequence ID" value="NZ_CP036532.1"/>
</dbReference>
<feature type="signal peptide" evidence="2">
    <location>
        <begin position="1"/>
        <end position="25"/>
    </location>
</feature>
<dbReference type="AlphaFoldDB" id="A0A4P6V4I3"/>
<dbReference type="Proteomes" id="UP000293719">
    <property type="component" value="Chromosome"/>
</dbReference>
<sequence>MHTILRRAAALIALAGLGLTAGCTALSDLNPLDRGSNEPLPPVTGNVIATSSSSDLTDRLGTTGSAGAGAQPTITGEAGTSVEECRRIQGRTPGSANDGFADGTEPDNCVRGSISTN</sequence>
<evidence type="ECO:0000256" key="2">
    <source>
        <dbReference type="SAM" id="SignalP"/>
    </source>
</evidence>